<proteinExistence type="predicted"/>
<sequence length="166" mass="20170">MLKEHAKLMAFFSECQKVEGRKRLQKMIYILKKCGFPFSERYHFHFYGPYSEELTLRVEELNNLGLLREEKEKKSGYWLYRYTLTEEGKNFLQHYHLDMPDMQPYIQRLNEKSSRFLELVSTMLYFDGLAENEIVNKVRNVKSKQNYTDEEIEEAKAFIRQIIRHH</sequence>
<dbReference type="RefSeq" id="WP_132370711.1">
    <property type="nucleotide sequence ID" value="NZ_SMAN01000002.1"/>
</dbReference>
<accession>A0A4R3NA61</accession>
<protein>
    <recommendedName>
        <fullName evidence="3">YwgA family protein</fullName>
    </recommendedName>
</protein>
<dbReference type="OrthoDB" id="5507947at2"/>
<dbReference type="EMBL" id="SMAN01000002">
    <property type="protein sequence ID" value="TCT26344.1"/>
    <property type="molecule type" value="Genomic_DNA"/>
</dbReference>
<gene>
    <name evidence="1" type="ORF">EDD68_10245</name>
</gene>
<dbReference type="Proteomes" id="UP000294650">
    <property type="component" value="Unassembled WGS sequence"/>
</dbReference>
<reference evidence="1 2" key="1">
    <citation type="submission" date="2019-03" db="EMBL/GenBank/DDBJ databases">
        <title>Genomic Encyclopedia of Type Strains, Phase IV (KMG-IV): sequencing the most valuable type-strain genomes for metagenomic binning, comparative biology and taxonomic classification.</title>
        <authorList>
            <person name="Goeker M."/>
        </authorList>
    </citation>
    <scope>NUCLEOTIDE SEQUENCE [LARGE SCALE GENOMIC DNA]</scope>
    <source>
        <strain evidence="1 2">DSM 25894</strain>
    </source>
</reference>
<evidence type="ECO:0000313" key="1">
    <source>
        <dbReference type="EMBL" id="TCT26344.1"/>
    </source>
</evidence>
<comment type="caution">
    <text evidence="1">The sequence shown here is derived from an EMBL/GenBank/DDBJ whole genome shotgun (WGS) entry which is preliminary data.</text>
</comment>
<dbReference type="AlphaFoldDB" id="A0A4R3NA61"/>
<evidence type="ECO:0008006" key="3">
    <source>
        <dbReference type="Google" id="ProtNLM"/>
    </source>
</evidence>
<name>A0A4R3NA61_9BACI</name>
<evidence type="ECO:0000313" key="2">
    <source>
        <dbReference type="Proteomes" id="UP000294650"/>
    </source>
</evidence>
<keyword evidence="2" id="KW-1185">Reference proteome</keyword>
<organism evidence="1 2">
    <name type="scientific">Melghiribacillus thermohalophilus</name>
    <dbReference type="NCBI Taxonomy" id="1324956"/>
    <lineage>
        <taxon>Bacteria</taxon>
        <taxon>Bacillati</taxon>
        <taxon>Bacillota</taxon>
        <taxon>Bacilli</taxon>
        <taxon>Bacillales</taxon>
        <taxon>Bacillaceae</taxon>
        <taxon>Melghiribacillus</taxon>
    </lineage>
</organism>